<keyword evidence="3 9" id="KW-0813">Transport</keyword>
<protein>
    <recommendedName>
        <fullName evidence="9">Membrane fusion protein (MFP) family protein</fullName>
    </recommendedName>
</protein>
<keyword evidence="4 9" id="KW-1003">Cell membrane</keyword>
<evidence type="ECO:0000256" key="8">
    <source>
        <dbReference type="ARBA" id="ARBA00023136"/>
    </source>
</evidence>
<evidence type="ECO:0000313" key="12">
    <source>
        <dbReference type="Proteomes" id="UP000186277"/>
    </source>
</evidence>
<gene>
    <name evidence="11" type="ORF">Xentx_02303</name>
</gene>
<comment type="caution">
    <text evidence="11">The sequence shown here is derived from an EMBL/GenBank/DDBJ whole genome shotgun (WGS) entry which is preliminary data.</text>
</comment>
<dbReference type="PANTHER" id="PTHR30386:SF27">
    <property type="entry name" value="MEMBRANE FUSION PROTEIN (MFP) FAMILY PROTEIN"/>
    <property type="match status" value="1"/>
</dbReference>
<keyword evidence="12" id="KW-1185">Reference proteome</keyword>
<dbReference type="PRINTS" id="PR01490">
    <property type="entry name" value="RTXTOXIND"/>
</dbReference>
<name>A0A1Q5U0I0_9GAMM</name>
<dbReference type="Gene3D" id="2.40.50.100">
    <property type="match status" value="1"/>
</dbReference>
<organism evidence="11 12">
    <name type="scientific">Xenorhabdus thuongxuanensis</name>
    <dbReference type="NCBI Taxonomy" id="1873484"/>
    <lineage>
        <taxon>Bacteria</taxon>
        <taxon>Pseudomonadati</taxon>
        <taxon>Pseudomonadota</taxon>
        <taxon>Gammaproteobacteria</taxon>
        <taxon>Enterobacterales</taxon>
        <taxon>Morganellaceae</taxon>
        <taxon>Xenorhabdus</taxon>
    </lineage>
</organism>
<evidence type="ECO:0000256" key="6">
    <source>
        <dbReference type="ARBA" id="ARBA00022692"/>
    </source>
</evidence>
<dbReference type="NCBIfam" id="TIGR01843">
    <property type="entry name" value="type_I_hlyD"/>
    <property type="match status" value="1"/>
</dbReference>
<dbReference type="InterPro" id="IPR006144">
    <property type="entry name" value="Secretion_HlyD_CS"/>
</dbReference>
<evidence type="ECO:0000256" key="5">
    <source>
        <dbReference type="ARBA" id="ARBA00022519"/>
    </source>
</evidence>
<evidence type="ECO:0000256" key="4">
    <source>
        <dbReference type="ARBA" id="ARBA00022475"/>
    </source>
</evidence>
<dbReference type="Proteomes" id="UP000186277">
    <property type="component" value="Unassembled WGS sequence"/>
</dbReference>
<evidence type="ECO:0000256" key="9">
    <source>
        <dbReference type="RuleBase" id="RU365093"/>
    </source>
</evidence>
<dbReference type="GO" id="GO:0005886">
    <property type="term" value="C:plasma membrane"/>
    <property type="evidence" value="ECO:0007669"/>
    <property type="project" value="UniProtKB-SubCell"/>
</dbReference>
<evidence type="ECO:0000313" key="11">
    <source>
        <dbReference type="EMBL" id="OKP05976.1"/>
    </source>
</evidence>
<sequence>MKILIWLKGIIDFFQRYKLAFFSAWKERHQLTSPKRLKDEYEFLPDNLLLTETPASPIAKWTARCIIILSALVISWSYFGQLDIDVVSQGKIVSHGRNKVIQPLETGQIKNILVKEGQYVHQGDALVAIDVLGAEEQYQQNILTLNTAWLNYQIGNSILISIYEQKTELDWNTSWPDDDKNRIEVFINSIDEEKKQQAKKIASSLYETWVNKNKQFTEKKNQYQLESKSTKEEIASLNTSIEIESQRMESYESLYKNKYLSRLEWLNQKEKISRLKHQREIIQNKHMELAHKVNELEREKKINTQTIIKETTEMKRKAYDDIERLLIEVNKSKKRTQTTILHSPVDGRVQQLAFHTINGVVSSAQPMMVIVPDEEPQEVEIRIENKDMGFIHEGQLVVIKIDSFPYTKYGYLTGKIKNVSYDSVEDEKKGFVFPAIIELDTNKIKINENLISLKAGMTVTAEIKTGKRRVIDYILSPLQKKIDESFWER</sequence>
<dbReference type="AlphaFoldDB" id="A0A1Q5U0I0"/>
<keyword evidence="8" id="KW-0472">Membrane</keyword>
<feature type="domain" description="AprE-like beta-barrel" evidence="10">
    <location>
        <begin position="379"/>
        <end position="466"/>
    </location>
</feature>
<keyword evidence="7" id="KW-1133">Transmembrane helix</keyword>
<dbReference type="EMBL" id="MKGR01000016">
    <property type="protein sequence ID" value="OKP05976.1"/>
    <property type="molecule type" value="Genomic_DNA"/>
</dbReference>
<keyword evidence="5 9" id="KW-0997">Cell inner membrane</keyword>
<proteinExistence type="inferred from homology"/>
<reference evidence="11 12" key="1">
    <citation type="submission" date="2016-09" db="EMBL/GenBank/DDBJ databases">
        <title>Xenorhabdus thuongxuanensis sp. nov. and Xenorhabdus eapokensis sp. nov., isolated from Steinernema species.</title>
        <authorList>
            <person name="Kaempfer P."/>
            <person name="Tobias N.J."/>
            <person name="Phan Ke L."/>
            <person name="Bode H.B."/>
            <person name="Glaeser S.P."/>
        </authorList>
    </citation>
    <scope>NUCLEOTIDE SEQUENCE [LARGE SCALE GENOMIC DNA]</scope>
    <source>
        <strain evidence="11 12">30TX1</strain>
    </source>
</reference>
<dbReference type="PANTHER" id="PTHR30386">
    <property type="entry name" value="MEMBRANE FUSION SUBUNIT OF EMRAB-TOLC MULTIDRUG EFFLUX PUMP"/>
    <property type="match status" value="1"/>
</dbReference>
<dbReference type="PROSITE" id="PS00543">
    <property type="entry name" value="HLYD_FAMILY"/>
    <property type="match status" value="1"/>
</dbReference>
<evidence type="ECO:0000259" key="10">
    <source>
        <dbReference type="Pfam" id="PF26002"/>
    </source>
</evidence>
<dbReference type="Gene3D" id="2.40.30.170">
    <property type="match status" value="1"/>
</dbReference>
<evidence type="ECO:0000256" key="7">
    <source>
        <dbReference type="ARBA" id="ARBA00022989"/>
    </source>
</evidence>
<evidence type="ECO:0000256" key="3">
    <source>
        <dbReference type="ARBA" id="ARBA00022448"/>
    </source>
</evidence>
<comment type="similarity">
    <text evidence="2 9">Belongs to the membrane fusion protein (MFP) (TC 8.A.1) family.</text>
</comment>
<evidence type="ECO:0000256" key="1">
    <source>
        <dbReference type="ARBA" id="ARBA00004377"/>
    </source>
</evidence>
<keyword evidence="6" id="KW-0812">Transmembrane</keyword>
<dbReference type="InterPro" id="IPR058982">
    <property type="entry name" value="Beta-barrel_AprE"/>
</dbReference>
<evidence type="ECO:0000256" key="2">
    <source>
        <dbReference type="ARBA" id="ARBA00009477"/>
    </source>
</evidence>
<dbReference type="GO" id="GO:0009306">
    <property type="term" value="P:protein secretion"/>
    <property type="evidence" value="ECO:0007669"/>
    <property type="project" value="InterPro"/>
</dbReference>
<accession>A0A1Q5U0I0</accession>
<dbReference type="InterPro" id="IPR010129">
    <property type="entry name" value="T1SS_HlyD"/>
</dbReference>
<dbReference type="OrthoDB" id="9775513at2"/>
<comment type="subcellular location">
    <subcellularLocation>
        <location evidence="1 9">Cell inner membrane</location>
        <topology evidence="1 9">Single-pass membrane protein</topology>
    </subcellularLocation>
</comment>
<dbReference type="Pfam" id="PF26002">
    <property type="entry name" value="Beta-barrel_AprE"/>
    <property type="match status" value="1"/>
</dbReference>
<dbReference type="RefSeq" id="WP_083600948.1">
    <property type="nucleotide sequence ID" value="NZ_CAWMWP010000039.1"/>
</dbReference>
<dbReference type="InterPro" id="IPR050739">
    <property type="entry name" value="MFP"/>
</dbReference>